<evidence type="ECO:0000313" key="2">
    <source>
        <dbReference type="Proteomes" id="UP001549257"/>
    </source>
</evidence>
<keyword evidence="2" id="KW-1185">Reference proteome</keyword>
<organism evidence="1 2">
    <name type="scientific">Conyzicola nivalis</name>
    <dbReference type="NCBI Taxonomy" id="1477021"/>
    <lineage>
        <taxon>Bacteria</taxon>
        <taxon>Bacillati</taxon>
        <taxon>Actinomycetota</taxon>
        <taxon>Actinomycetes</taxon>
        <taxon>Micrococcales</taxon>
        <taxon>Microbacteriaceae</taxon>
        <taxon>Conyzicola</taxon>
    </lineage>
</organism>
<dbReference type="EMBL" id="JBEPSJ010000001">
    <property type="protein sequence ID" value="MET4581759.1"/>
    <property type="molecule type" value="Genomic_DNA"/>
</dbReference>
<dbReference type="Proteomes" id="UP001549257">
    <property type="component" value="Unassembled WGS sequence"/>
</dbReference>
<sequence>MTTNEITIAPFLTAFVEAYRADKPAAEVKRITYLDALLRRCVEATSDRGLCDECRVLLDFERAFNPVDPFASAMGMEKLIYILGVFVHSPWLRSDVAMEAAQWRFVRELVRILEVTPIVVSLGYRDEIEWLREHIDRGLRSTSQRRSSRRR</sequence>
<proteinExistence type="predicted"/>
<dbReference type="RefSeq" id="WP_354023923.1">
    <property type="nucleotide sequence ID" value="NZ_JBEPSJ010000001.1"/>
</dbReference>
<accession>A0ABV2QL32</accession>
<gene>
    <name evidence="1" type="ORF">ABIE21_001249</name>
</gene>
<reference evidence="1 2" key="1">
    <citation type="submission" date="2024-06" db="EMBL/GenBank/DDBJ databases">
        <title>Sorghum-associated microbial communities from plants grown in Nebraska, USA.</title>
        <authorList>
            <person name="Schachtman D."/>
        </authorList>
    </citation>
    <scope>NUCLEOTIDE SEQUENCE [LARGE SCALE GENOMIC DNA]</scope>
    <source>
        <strain evidence="1 2">2857</strain>
    </source>
</reference>
<evidence type="ECO:0000313" key="1">
    <source>
        <dbReference type="EMBL" id="MET4581759.1"/>
    </source>
</evidence>
<protein>
    <submittedName>
        <fullName evidence="1">Uncharacterized protein</fullName>
    </submittedName>
</protein>
<name>A0ABV2QL32_9MICO</name>
<comment type="caution">
    <text evidence="1">The sequence shown here is derived from an EMBL/GenBank/DDBJ whole genome shotgun (WGS) entry which is preliminary data.</text>
</comment>